<evidence type="ECO:0000256" key="1">
    <source>
        <dbReference type="ARBA" id="ARBA00004141"/>
    </source>
</evidence>
<feature type="transmembrane region" description="Helical" evidence="5">
    <location>
        <begin position="170"/>
        <end position="190"/>
    </location>
</feature>
<accession>A0A1W1BCR0</accession>
<feature type="transmembrane region" description="Helical" evidence="5">
    <location>
        <begin position="40"/>
        <end position="59"/>
    </location>
</feature>
<dbReference type="PANTHER" id="PTHR43701:SF2">
    <property type="entry name" value="MEMBRANE TRANSPORTER PROTEIN YJNA-RELATED"/>
    <property type="match status" value="1"/>
</dbReference>
<gene>
    <name evidence="6" type="ORF">MNB_SV-9-211</name>
</gene>
<feature type="transmembrane region" description="Helical" evidence="5">
    <location>
        <begin position="71"/>
        <end position="88"/>
    </location>
</feature>
<keyword evidence="3 5" id="KW-1133">Transmembrane helix</keyword>
<comment type="subcellular location">
    <subcellularLocation>
        <location evidence="1">Membrane</location>
        <topology evidence="1">Multi-pass membrane protein</topology>
    </subcellularLocation>
</comment>
<dbReference type="Pfam" id="PF01925">
    <property type="entry name" value="TauE"/>
    <property type="match status" value="1"/>
</dbReference>
<proteinExistence type="predicted"/>
<evidence type="ECO:0000256" key="2">
    <source>
        <dbReference type="ARBA" id="ARBA00022692"/>
    </source>
</evidence>
<dbReference type="PANTHER" id="PTHR43701">
    <property type="entry name" value="MEMBRANE TRANSPORTER PROTEIN MJ0441-RELATED"/>
    <property type="match status" value="1"/>
</dbReference>
<evidence type="ECO:0000256" key="3">
    <source>
        <dbReference type="ARBA" id="ARBA00022989"/>
    </source>
</evidence>
<feature type="transmembrane region" description="Helical" evidence="5">
    <location>
        <begin position="6"/>
        <end position="33"/>
    </location>
</feature>
<dbReference type="InterPro" id="IPR002781">
    <property type="entry name" value="TM_pro_TauE-like"/>
</dbReference>
<feature type="transmembrane region" description="Helical" evidence="5">
    <location>
        <begin position="196"/>
        <end position="215"/>
    </location>
</feature>
<dbReference type="EMBL" id="FPHG01000009">
    <property type="protein sequence ID" value="SFV51371.1"/>
    <property type="molecule type" value="Genomic_DNA"/>
</dbReference>
<reference evidence="6" key="1">
    <citation type="submission" date="2016-10" db="EMBL/GenBank/DDBJ databases">
        <authorList>
            <person name="de Groot N.N."/>
        </authorList>
    </citation>
    <scope>NUCLEOTIDE SEQUENCE</scope>
</reference>
<dbReference type="GO" id="GO:0016020">
    <property type="term" value="C:membrane"/>
    <property type="evidence" value="ECO:0007669"/>
    <property type="project" value="UniProtKB-SubCell"/>
</dbReference>
<evidence type="ECO:0000256" key="4">
    <source>
        <dbReference type="ARBA" id="ARBA00023136"/>
    </source>
</evidence>
<keyword evidence="2 5" id="KW-0812">Transmembrane</keyword>
<dbReference type="AlphaFoldDB" id="A0A1W1BCR0"/>
<evidence type="ECO:0000313" key="6">
    <source>
        <dbReference type="EMBL" id="SFV51371.1"/>
    </source>
</evidence>
<organism evidence="6">
    <name type="scientific">hydrothermal vent metagenome</name>
    <dbReference type="NCBI Taxonomy" id="652676"/>
    <lineage>
        <taxon>unclassified sequences</taxon>
        <taxon>metagenomes</taxon>
        <taxon>ecological metagenomes</taxon>
    </lineage>
</organism>
<evidence type="ECO:0000256" key="5">
    <source>
        <dbReference type="SAM" id="Phobius"/>
    </source>
</evidence>
<name>A0A1W1BCR0_9ZZZZ</name>
<protein>
    <submittedName>
        <fullName evidence="6">Membrane protein</fullName>
    </submittedName>
</protein>
<feature type="transmembrane region" description="Helical" evidence="5">
    <location>
        <begin position="227"/>
        <end position="245"/>
    </location>
</feature>
<keyword evidence="4 5" id="KW-0472">Membrane</keyword>
<sequence length="246" mass="26580">MEIILSFIGIGVGGLSGFFGIGGGTVLIPLLLLLGFEMRVAVGISIVQMTFSSIFGSYINYRKGSLIFDDGIMVGFGGFIGGYISGYLTAGVPEVALQYLFISFVLFALYRLYTAPKESDMLDSKSVSKLILFIIGIAIGIISISIGVGGAIILIPILSGFLHYPFKKAVSAGLFFVVFSSISGLIGRLVYGEIDLYHGLIIGVSSLLGVYLGISLKEKIHSQKLKYFTIVMYLMILIVMIYKIFK</sequence>
<dbReference type="InterPro" id="IPR051598">
    <property type="entry name" value="TSUP/Inactive_protease-like"/>
</dbReference>
<feature type="transmembrane region" description="Helical" evidence="5">
    <location>
        <begin position="95"/>
        <end position="113"/>
    </location>
</feature>
<feature type="transmembrane region" description="Helical" evidence="5">
    <location>
        <begin position="133"/>
        <end position="158"/>
    </location>
</feature>